<keyword evidence="6" id="KW-1185">Reference proteome</keyword>
<dbReference type="PANTHER" id="PTHR19212:SF0">
    <property type="entry name" value="LD07988P"/>
    <property type="match status" value="1"/>
</dbReference>
<accession>A0A8J4TNL9</accession>
<feature type="coiled-coil region" evidence="3">
    <location>
        <begin position="131"/>
        <end position="197"/>
    </location>
</feature>
<dbReference type="EMBL" id="QNUK01001001">
    <property type="protein sequence ID" value="KAF5888337.1"/>
    <property type="molecule type" value="Genomic_DNA"/>
</dbReference>
<feature type="compositionally biased region" description="Basic and acidic residues" evidence="4">
    <location>
        <begin position="205"/>
        <end position="215"/>
    </location>
</feature>
<name>A0A8J4TNL9_CLAMG</name>
<dbReference type="Gene3D" id="1.20.5.4090">
    <property type="match status" value="4"/>
</dbReference>
<evidence type="ECO:0000256" key="3">
    <source>
        <dbReference type="SAM" id="Coils"/>
    </source>
</evidence>
<feature type="region of interest" description="Disordered" evidence="4">
    <location>
        <begin position="205"/>
        <end position="228"/>
    </location>
</feature>
<keyword evidence="2 3" id="KW-0175">Coiled coil</keyword>
<keyword evidence="5" id="KW-0675">Receptor</keyword>
<dbReference type="PANTHER" id="PTHR19212">
    <property type="entry name" value="LEUCINE RICH REPEAT IN FLII INTERACTING PROTEIN"/>
    <property type="match status" value="1"/>
</dbReference>
<reference evidence="5" key="1">
    <citation type="submission" date="2020-07" db="EMBL/GenBank/DDBJ databases">
        <title>Clarias magur genome sequencing, assembly and annotation.</title>
        <authorList>
            <person name="Kushwaha B."/>
            <person name="Kumar R."/>
            <person name="Das P."/>
            <person name="Joshi C.G."/>
            <person name="Kumar D."/>
            <person name="Nagpure N.S."/>
            <person name="Pandey M."/>
            <person name="Agarwal S."/>
            <person name="Srivastava S."/>
            <person name="Singh M."/>
            <person name="Sahoo L."/>
            <person name="Jayasankar P."/>
            <person name="Meher P.K."/>
            <person name="Koringa P.G."/>
            <person name="Iquebal M.A."/>
            <person name="Das S.P."/>
            <person name="Bit A."/>
            <person name="Patnaik S."/>
            <person name="Patel N."/>
            <person name="Shah T.M."/>
            <person name="Hinsu A."/>
            <person name="Jena J.K."/>
        </authorList>
    </citation>
    <scope>NUCLEOTIDE SEQUENCE</scope>
    <source>
        <strain evidence="5">CIFAMagur01</strain>
        <tissue evidence="5">Testis</tissue>
    </source>
</reference>
<comment type="similarity">
    <text evidence="1">Belongs to the LRRFIP family.</text>
</comment>
<comment type="caution">
    <text evidence="5">The sequence shown here is derived from an EMBL/GenBank/DDBJ whole genome shotgun (WGS) entry which is preliminary data.</text>
</comment>
<evidence type="ECO:0000313" key="6">
    <source>
        <dbReference type="Proteomes" id="UP000727407"/>
    </source>
</evidence>
<feature type="coiled-coil region" evidence="3">
    <location>
        <begin position="347"/>
        <end position="413"/>
    </location>
</feature>
<dbReference type="Pfam" id="PF09738">
    <property type="entry name" value="LRRFIP"/>
    <property type="match status" value="1"/>
</dbReference>
<sequence length="420" mass="48953">MCDVDGVRQTDSSVTENVQSNVAEAQRKYEEAMKTIAQLEEENSELSSYVSLLENTVKDQEKELCESVENCSLVTNELKQEMMETLTHNEESLRELIEQEHDAYRILKSEYEVMAERQETFEQSESLKVALAEAETKRKQVMESNAQLQKENTKLIMDNEVLQDCLCELEEQHLEDLEEVEEAYRFLQLKYEEALKQRDEALKGPLNKDVEKTKQNEVPSAPVDRERSKLEERVMELEELLHVKQTECEIKTEELQTRLAKAETTHMNVMQANAQLKEEVSDLRTQVAKLQDSVEKKNDKLSEAYMKFSVIIQELEEERKAHSVTESQYLKLRKTPTESEETLRVALAEAESKYEQAMTSNAQLEKENAKLITDSEVLQDYVRELEEQHLEDLEEAEEAYRFLQSKYEEALKQRDESLKA</sequence>
<dbReference type="OrthoDB" id="10390539at2759"/>
<evidence type="ECO:0000256" key="1">
    <source>
        <dbReference type="ARBA" id="ARBA00008275"/>
    </source>
</evidence>
<feature type="coiled-coil region" evidence="3">
    <location>
        <begin position="15"/>
        <end position="99"/>
    </location>
</feature>
<organism evidence="5 6">
    <name type="scientific">Clarias magur</name>
    <name type="common">Asian catfish</name>
    <name type="synonym">Macropteronotus magur</name>
    <dbReference type="NCBI Taxonomy" id="1594786"/>
    <lineage>
        <taxon>Eukaryota</taxon>
        <taxon>Metazoa</taxon>
        <taxon>Chordata</taxon>
        <taxon>Craniata</taxon>
        <taxon>Vertebrata</taxon>
        <taxon>Euteleostomi</taxon>
        <taxon>Actinopterygii</taxon>
        <taxon>Neopterygii</taxon>
        <taxon>Teleostei</taxon>
        <taxon>Ostariophysi</taxon>
        <taxon>Siluriformes</taxon>
        <taxon>Clariidae</taxon>
        <taxon>Clarias</taxon>
    </lineage>
</organism>
<protein>
    <submittedName>
        <fullName evidence="5">Thyroid receptor-interacting protein 11-like</fullName>
    </submittedName>
</protein>
<dbReference type="Proteomes" id="UP000727407">
    <property type="component" value="Unassembled WGS sequence"/>
</dbReference>
<gene>
    <name evidence="5" type="ORF">DAT39_021903</name>
</gene>
<dbReference type="InterPro" id="IPR019139">
    <property type="entry name" value="LRRFIP1/2"/>
</dbReference>
<evidence type="ECO:0000313" key="5">
    <source>
        <dbReference type="EMBL" id="KAF5888337.1"/>
    </source>
</evidence>
<dbReference type="GO" id="GO:0006355">
    <property type="term" value="P:regulation of DNA-templated transcription"/>
    <property type="evidence" value="ECO:0007669"/>
    <property type="project" value="InterPro"/>
</dbReference>
<proteinExistence type="inferred from homology"/>
<evidence type="ECO:0000256" key="4">
    <source>
        <dbReference type="SAM" id="MobiDB-lite"/>
    </source>
</evidence>
<evidence type="ECO:0000256" key="2">
    <source>
        <dbReference type="ARBA" id="ARBA00023054"/>
    </source>
</evidence>
<dbReference type="AlphaFoldDB" id="A0A8J4TNL9"/>